<sequence length="189" mass="22885">MSQIYYVSDYHFFHELALKRSRSEYFNNVNEMNEEIIKKHNNKVKVDDHVYILGDIIVCEEQDLEEKLKITVGRLNGHLHLILGNHDYKFRNNHVFLDYFETVEESKLIRDHNKWVQLCHYPILLWYRKNKGSYHVFGHMHDDSFTKEFHIIKKEKNLFNACVEINNFEPCTIEELISNNDRFYKKTLS</sequence>
<name>A0ABY9Q6C9_9FIRM</name>
<dbReference type="Proteomes" id="UP001235030">
    <property type="component" value="Chromosome"/>
</dbReference>
<evidence type="ECO:0008006" key="3">
    <source>
        <dbReference type="Google" id="ProtNLM"/>
    </source>
</evidence>
<gene>
    <name evidence="1" type="ORF">TEMA_35810</name>
</gene>
<dbReference type="RefSeq" id="WP_228105185.1">
    <property type="nucleotide sequence ID" value="NZ_CP101637.1"/>
</dbReference>
<organism evidence="1 2">
    <name type="scientific">Terrisporobacter mayombei</name>
    <dbReference type="NCBI Taxonomy" id="1541"/>
    <lineage>
        <taxon>Bacteria</taxon>
        <taxon>Bacillati</taxon>
        <taxon>Bacillota</taxon>
        <taxon>Clostridia</taxon>
        <taxon>Peptostreptococcales</taxon>
        <taxon>Peptostreptococcaceae</taxon>
        <taxon>Terrisporobacter</taxon>
    </lineage>
</organism>
<protein>
    <recommendedName>
        <fullName evidence="3">Hydrolase</fullName>
    </recommendedName>
</protein>
<dbReference type="Gene3D" id="3.60.21.10">
    <property type="match status" value="1"/>
</dbReference>
<keyword evidence="2" id="KW-1185">Reference proteome</keyword>
<accession>A0ABY9Q6C9</accession>
<proteinExistence type="predicted"/>
<dbReference type="InterPro" id="IPR029052">
    <property type="entry name" value="Metallo-depent_PP-like"/>
</dbReference>
<evidence type="ECO:0000313" key="2">
    <source>
        <dbReference type="Proteomes" id="UP001235030"/>
    </source>
</evidence>
<dbReference type="EMBL" id="CP101637">
    <property type="protein sequence ID" value="WMT83083.1"/>
    <property type="molecule type" value="Genomic_DNA"/>
</dbReference>
<reference evidence="1 2" key="1">
    <citation type="submission" date="2022-07" db="EMBL/GenBank/DDBJ databases">
        <title>Genome sequence of Terrisporobacter mayombei DSM6539.</title>
        <authorList>
            <person name="Boeer T."/>
            <person name="Bengelsdorf F.R."/>
            <person name="Daniel R."/>
            <person name="Poehlein A."/>
        </authorList>
    </citation>
    <scope>NUCLEOTIDE SEQUENCE [LARGE SCALE GENOMIC DNA]</scope>
    <source>
        <strain evidence="1 2">DSM 6539</strain>
    </source>
</reference>
<evidence type="ECO:0000313" key="1">
    <source>
        <dbReference type="EMBL" id="WMT83083.1"/>
    </source>
</evidence>
<dbReference type="SUPFAM" id="SSF56300">
    <property type="entry name" value="Metallo-dependent phosphatases"/>
    <property type="match status" value="1"/>
</dbReference>